<dbReference type="Proteomes" id="UP000092993">
    <property type="component" value="Unassembled WGS sequence"/>
</dbReference>
<reference evidence="7 8" key="1">
    <citation type="submission" date="2016-03" db="EMBL/GenBank/DDBJ databases">
        <title>Whole genome sequencing of Grifola frondosa 9006-11.</title>
        <authorList>
            <person name="Min B."/>
            <person name="Park H."/>
            <person name="Kim J.-G."/>
            <person name="Cho H."/>
            <person name="Oh Y.-L."/>
            <person name="Kong W.-S."/>
            <person name="Choi I.-G."/>
        </authorList>
    </citation>
    <scope>NUCLEOTIDE SEQUENCE [LARGE SCALE GENOMIC DNA]</scope>
    <source>
        <strain evidence="7 8">9006-11</strain>
    </source>
</reference>
<accession>A0A1C7MRA6</accession>
<dbReference type="OrthoDB" id="2161379at2759"/>
<feature type="repeat" description="WD" evidence="4">
    <location>
        <begin position="362"/>
        <end position="404"/>
    </location>
</feature>
<dbReference type="PANTHER" id="PTHR45903">
    <property type="entry name" value="GLUTAMATE-RICH WD REPEAT-CONTAINING PROTEIN 1"/>
    <property type="match status" value="1"/>
</dbReference>
<keyword evidence="2" id="KW-0677">Repeat</keyword>
<dbReference type="InterPro" id="IPR022052">
    <property type="entry name" value="Histone-bd_RBBP4-like_N"/>
</dbReference>
<evidence type="ECO:0000313" key="7">
    <source>
        <dbReference type="EMBL" id="OBZ78959.1"/>
    </source>
</evidence>
<feature type="compositionally biased region" description="Acidic residues" evidence="5">
    <location>
        <begin position="172"/>
        <end position="189"/>
    </location>
</feature>
<dbReference type="EMBL" id="LUGG01000001">
    <property type="protein sequence ID" value="OBZ78959.1"/>
    <property type="molecule type" value="Genomic_DNA"/>
</dbReference>
<feature type="compositionally biased region" description="Acidic residues" evidence="5">
    <location>
        <begin position="33"/>
        <end position="66"/>
    </location>
</feature>
<dbReference type="PROSITE" id="PS50082">
    <property type="entry name" value="WD_REPEATS_2"/>
    <property type="match status" value="2"/>
</dbReference>
<gene>
    <name evidence="7" type="primary">rrb1</name>
    <name evidence="7" type="ORF">A0H81_01480</name>
</gene>
<dbReference type="PRINTS" id="PR00320">
    <property type="entry name" value="GPROTEINBRPT"/>
</dbReference>
<protein>
    <recommendedName>
        <fullName evidence="3">Glutamate-rich WD repeat-containing protein 1</fullName>
    </recommendedName>
</protein>
<evidence type="ECO:0000256" key="3">
    <source>
        <dbReference type="ARBA" id="ARBA00040876"/>
    </source>
</evidence>
<dbReference type="PROSITE" id="PS50294">
    <property type="entry name" value="WD_REPEATS_REGION"/>
    <property type="match status" value="2"/>
</dbReference>
<dbReference type="InterPro" id="IPR015943">
    <property type="entry name" value="WD40/YVTN_repeat-like_dom_sf"/>
</dbReference>
<dbReference type="SMART" id="SM00320">
    <property type="entry name" value="WD40"/>
    <property type="match status" value="5"/>
</dbReference>
<dbReference type="InterPro" id="IPR020472">
    <property type="entry name" value="WD40_PAC1"/>
</dbReference>
<dbReference type="InterPro" id="IPR001680">
    <property type="entry name" value="WD40_rpt"/>
</dbReference>
<evidence type="ECO:0000313" key="8">
    <source>
        <dbReference type="Proteomes" id="UP000092993"/>
    </source>
</evidence>
<dbReference type="Gene3D" id="2.130.10.10">
    <property type="entry name" value="YVTN repeat-like/Quinoprotein amine dehydrogenase"/>
    <property type="match status" value="1"/>
</dbReference>
<dbReference type="SUPFAM" id="SSF50978">
    <property type="entry name" value="WD40 repeat-like"/>
    <property type="match status" value="1"/>
</dbReference>
<evidence type="ECO:0000256" key="4">
    <source>
        <dbReference type="PROSITE-ProRule" id="PRU00221"/>
    </source>
</evidence>
<evidence type="ECO:0000256" key="2">
    <source>
        <dbReference type="ARBA" id="ARBA00022737"/>
    </source>
</evidence>
<dbReference type="Pfam" id="PF00400">
    <property type="entry name" value="WD40"/>
    <property type="match status" value="2"/>
</dbReference>
<organism evidence="7 8">
    <name type="scientific">Grifola frondosa</name>
    <name type="common">Maitake</name>
    <name type="synonym">Polyporus frondosus</name>
    <dbReference type="NCBI Taxonomy" id="5627"/>
    <lineage>
        <taxon>Eukaryota</taxon>
        <taxon>Fungi</taxon>
        <taxon>Dikarya</taxon>
        <taxon>Basidiomycota</taxon>
        <taxon>Agaricomycotina</taxon>
        <taxon>Agaricomycetes</taxon>
        <taxon>Polyporales</taxon>
        <taxon>Grifolaceae</taxon>
        <taxon>Grifola</taxon>
    </lineage>
</organism>
<dbReference type="STRING" id="5627.A0A1C7MRA6"/>
<dbReference type="OMA" id="RHWKPNA"/>
<sequence length="501" mass="55556">MSKRSVTELQSASDLDGPRKAPRGVNARRENVVEDEMGEFEDGWEDEFESDEEVVDGEADEEEDGMDVDVMPAIEESEEKPAAQDAFIPGVHHLEKDEILEPDDSVYIMRHSMNVNWPCLSFDVLRDNLGDERQRFPTTAYVVAGTQADVAKNNEISVYKMSSLQRTQKESDDSDEEDDDDEALDEDPILESRSIPHLGGVNRIRAQPLPPSVPLPPVSQPYYVASWSETGKVHIWDIRPVIEALDVPGYTIDKSRTHTPAFTVNSHGRAEGFAMDWASSGEANPSALRLLTGDIHGKIYLTTTAQAGFNALTQPFVSHTSSVEDLQWSPTEATVFASCSADQSVQIWDVRSRGRRSVAGIGRAHDRDVNVISWNRMTSYLLLSGGDEGGIKVWDLRNVKKTGTTAPDPSPVAAFTWHNAPITSIEWTPRKTPYDQVTLWDLAVEQDDEETGAMDDKPDGGKDVPPQLLFDVKEVHWHPQIPGTVITTALDGFNVFKTISV</sequence>
<dbReference type="InterPro" id="IPR051972">
    <property type="entry name" value="Glutamate-rich_WD_repeat"/>
</dbReference>
<dbReference type="AlphaFoldDB" id="A0A1C7MRA6"/>
<dbReference type="InterPro" id="IPR036322">
    <property type="entry name" value="WD40_repeat_dom_sf"/>
</dbReference>
<dbReference type="GO" id="GO:0005730">
    <property type="term" value="C:nucleolus"/>
    <property type="evidence" value="ECO:0007669"/>
    <property type="project" value="TreeGrafter"/>
</dbReference>
<proteinExistence type="predicted"/>
<feature type="domain" description="Histone-binding protein RBBP4-like N-terminal" evidence="6">
    <location>
        <begin position="97"/>
        <end position="164"/>
    </location>
</feature>
<keyword evidence="1 4" id="KW-0853">WD repeat</keyword>
<comment type="caution">
    <text evidence="7">The sequence shown here is derived from an EMBL/GenBank/DDBJ whole genome shotgun (WGS) entry which is preliminary data.</text>
</comment>
<feature type="region of interest" description="Disordered" evidence="5">
    <location>
        <begin position="1"/>
        <end position="66"/>
    </location>
</feature>
<evidence type="ECO:0000259" key="6">
    <source>
        <dbReference type="Pfam" id="PF12265"/>
    </source>
</evidence>
<feature type="repeat" description="WD" evidence="4">
    <location>
        <begin position="316"/>
        <end position="358"/>
    </location>
</feature>
<dbReference type="GO" id="GO:0042254">
    <property type="term" value="P:ribosome biogenesis"/>
    <property type="evidence" value="ECO:0007669"/>
    <property type="project" value="TreeGrafter"/>
</dbReference>
<dbReference type="PANTHER" id="PTHR45903:SF1">
    <property type="entry name" value="GLUTAMATE-RICH WD REPEAT-CONTAINING PROTEIN 1"/>
    <property type="match status" value="1"/>
</dbReference>
<feature type="region of interest" description="Disordered" evidence="5">
    <location>
        <begin position="162"/>
        <end position="192"/>
    </location>
</feature>
<evidence type="ECO:0000256" key="5">
    <source>
        <dbReference type="SAM" id="MobiDB-lite"/>
    </source>
</evidence>
<keyword evidence="8" id="KW-1185">Reference proteome</keyword>
<name>A0A1C7MRA6_GRIFR</name>
<evidence type="ECO:0000256" key="1">
    <source>
        <dbReference type="ARBA" id="ARBA00022574"/>
    </source>
</evidence>
<dbReference type="Pfam" id="PF12265">
    <property type="entry name" value="CAF1C_H4-bd"/>
    <property type="match status" value="1"/>
</dbReference>